<gene>
    <name evidence="2" type="ORF">POM88_006860</name>
</gene>
<proteinExistence type="predicted"/>
<accession>A0AAD8J3H0</accession>
<organism evidence="2 3">
    <name type="scientific">Heracleum sosnowskyi</name>
    <dbReference type="NCBI Taxonomy" id="360622"/>
    <lineage>
        <taxon>Eukaryota</taxon>
        <taxon>Viridiplantae</taxon>
        <taxon>Streptophyta</taxon>
        <taxon>Embryophyta</taxon>
        <taxon>Tracheophyta</taxon>
        <taxon>Spermatophyta</taxon>
        <taxon>Magnoliopsida</taxon>
        <taxon>eudicotyledons</taxon>
        <taxon>Gunneridae</taxon>
        <taxon>Pentapetalae</taxon>
        <taxon>asterids</taxon>
        <taxon>campanulids</taxon>
        <taxon>Apiales</taxon>
        <taxon>Apiaceae</taxon>
        <taxon>Apioideae</taxon>
        <taxon>apioid superclade</taxon>
        <taxon>Tordylieae</taxon>
        <taxon>Tordyliinae</taxon>
        <taxon>Heracleum</taxon>
    </lineage>
</organism>
<feature type="compositionally biased region" description="Polar residues" evidence="1">
    <location>
        <begin position="89"/>
        <end position="98"/>
    </location>
</feature>
<dbReference type="EMBL" id="JAUIZM010000002">
    <property type="protein sequence ID" value="KAK1396997.1"/>
    <property type="molecule type" value="Genomic_DNA"/>
</dbReference>
<feature type="region of interest" description="Disordered" evidence="1">
    <location>
        <begin position="290"/>
        <end position="318"/>
    </location>
</feature>
<reference evidence="2" key="1">
    <citation type="submission" date="2023-02" db="EMBL/GenBank/DDBJ databases">
        <title>Genome of toxic invasive species Heracleum sosnowskyi carries increased number of genes despite the absence of recent whole-genome duplications.</title>
        <authorList>
            <person name="Schelkunov M."/>
            <person name="Shtratnikova V."/>
            <person name="Makarenko M."/>
            <person name="Klepikova A."/>
            <person name="Omelchenko D."/>
            <person name="Novikova G."/>
            <person name="Obukhova E."/>
            <person name="Bogdanov V."/>
            <person name="Penin A."/>
            <person name="Logacheva M."/>
        </authorList>
    </citation>
    <scope>NUCLEOTIDE SEQUENCE</scope>
    <source>
        <strain evidence="2">Hsosn_3</strain>
        <tissue evidence="2">Leaf</tissue>
    </source>
</reference>
<name>A0AAD8J3H0_9APIA</name>
<dbReference type="PANTHER" id="PTHR33785:SF5">
    <property type="entry name" value="SERINE_ARGININE REPETITIVE MATRIX PROTEIN"/>
    <property type="match status" value="1"/>
</dbReference>
<dbReference type="Proteomes" id="UP001237642">
    <property type="component" value="Unassembled WGS sequence"/>
</dbReference>
<dbReference type="PANTHER" id="PTHR33785">
    <property type="entry name" value="OS06G0550800 PROTEIN"/>
    <property type="match status" value="1"/>
</dbReference>
<evidence type="ECO:0000313" key="3">
    <source>
        <dbReference type="Proteomes" id="UP001237642"/>
    </source>
</evidence>
<evidence type="ECO:0000256" key="1">
    <source>
        <dbReference type="SAM" id="MobiDB-lite"/>
    </source>
</evidence>
<protein>
    <submittedName>
        <fullName evidence="2">Uncharacterized protein</fullName>
    </submittedName>
</protein>
<feature type="region of interest" description="Disordered" evidence="1">
    <location>
        <begin position="58"/>
        <end position="117"/>
    </location>
</feature>
<reference evidence="2" key="2">
    <citation type="submission" date="2023-05" db="EMBL/GenBank/DDBJ databases">
        <authorList>
            <person name="Schelkunov M.I."/>
        </authorList>
    </citation>
    <scope>NUCLEOTIDE SEQUENCE</scope>
    <source>
        <strain evidence="2">Hsosn_3</strain>
        <tissue evidence="2">Leaf</tissue>
    </source>
</reference>
<feature type="region of interest" description="Disordered" evidence="1">
    <location>
        <begin position="129"/>
        <end position="182"/>
    </location>
</feature>
<keyword evidence="3" id="KW-1185">Reference proteome</keyword>
<comment type="caution">
    <text evidence="2">The sequence shown here is derived from an EMBL/GenBank/DDBJ whole genome shotgun (WGS) entry which is preliminary data.</text>
</comment>
<evidence type="ECO:0000313" key="2">
    <source>
        <dbReference type="EMBL" id="KAK1396997.1"/>
    </source>
</evidence>
<dbReference type="AlphaFoldDB" id="A0AAD8J3H0"/>
<sequence length="318" mass="36083">MEFIDVSCATTQREAPEPENLLEECWFFGNLLLDSKSKMSKSYSDLGPSNYNTRKEMSVIKSERSSSATPMKDPKGDDMYHPVKEKHNSGITQNNLIREQSLPPRLTRQAEDEDEESDFMLGRLIRQASLNSSHNLPPRDNSEAESSSFPTKYRPKKRRDQLESNNMDMKDKNLSDGTKIRTRSSDIEVKSLKTLSSIQGNSRDKTKEKMITKYSPAIPNWCDSEIEKRSSQDIKAEIKFWARAVASNVADIKSDLEVEPQMRFEKRKESFIQKHDSYLNSAIVAATDGGSAEKAELQKQSAEDNGSDSEATIFFRAT</sequence>
<feature type="compositionally biased region" description="Basic and acidic residues" evidence="1">
    <location>
        <begin position="72"/>
        <end position="88"/>
    </location>
</feature>
<feature type="compositionally biased region" description="Polar residues" evidence="1">
    <location>
        <begin position="298"/>
        <end position="310"/>
    </location>
</feature>